<dbReference type="InterPro" id="IPR035669">
    <property type="entry name" value="SGNH_plant_lipase-like"/>
</dbReference>
<dbReference type="EMBL" id="CM003530">
    <property type="protein sequence ID" value="RCV15794.1"/>
    <property type="molecule type" value="Genomic_DNA"/>
</dbReference>
<reference evidence="2" key="2">
    <citation type="submission" date="2015-07" db="EMBL/GenBank/DDBJ databases">
        <authorList>
            <person name="Noorani M."/>
        </authorList>
    </citation>
    <scope>NUCLEOTIDE SEQUENCE</scope>
    <source>
        <strain evidence="2">Yugu1</strain>
    </source>
</reference>
<evidence type="ECO:0000256" key="1">
    <source>
        <dbReference type="ARBA" id="ARBA00008668"/>
    </source>
</evidence>
<dbReference type="PANTHER" id="PTHR45642:SF154">
    <property type="entry name" value="OS09G0132200 PROTEIN"/>
    <property type="match status" value="1"/>
</dbReference>
<dbReference type="InterPro" id="IPR036514">
    <property type="entry name" value="SGNH_hydro_sf"/>
</dbReference>
<dbReference type="InterPro" id="IPR050592">
    <property type="entry name" value="GDSL_lipolytic_enzyme"/>
</dbReference>
<dbReference type="FunFam" id="3.40.50.1110:FF:000003">
    <property type="entry name" value="GDSL esterase/lipase APG"/>
    <property type="match status" value="1"/>
</dbReference>
<dbReference type="Gene3D" id="3.40.50.1110">
    <property type="entry name" value="SGNH hydrolase"/>
    <property type="match status" value="1"/>
</dbReference>
<protein>
    <recommendedName>
        <fullName evidence="3">GDSL esterase/lipase</fullName>
    </recommendedName>
</protein>
<evidence type="ECO:0008006" key="3">
    <source>
        <dbReference type="Google" id="ProtNLM"/>
    </source>
</evidence>
<dbReference type="PANTHER" id="PTHR45642">
    <property type="entry name" value="GDSL ESTERASE/LIPASE EXL3"/>
    <property type="match status" value="1"/>
</dbReference>
<reference evidence="2" key="1">
    <citation type="journal article" date="2012" name="Nat. Biotechnol.">
        <title>Reference genome sequence of the model plant Setaria.</title>
        <authorList>
            <person name="Bennetzen J.L."/>
            <person name="Schmutz J."/>
            <person name="Wang H."/>
            <person name="Percifield R."/>
            <person name="Hawkins J."/>
            <person name="Pontaroli A.C."/>
            <person name="Estep M."/>
            <person name="Feng L."/>
            <person name="Vaughn J.N."/>
            <person name="Grimwood J."/>
            <person name="Jenkins J."/>
            <person name="Barry K."/>
            <person name="Lindquist E."/>
            <person name="Hellsten U."/>
            <person name="Deshpande S."/>
            <person name="Wang X."/>
            <person name="Wu X."/>
            <person name="Mitros T."/>
            <person name="Triplett J."/>
            <person name="Yang X."/>
            <person name="Ye C.Y."/>
            <person name="Mauro-Herrera M."/>
            <person name="Wang L."/>
            <person name="Li P."/>
            <person name="Sharma M."/>
            <person name="Sharma R."/>
            <person name="Ronald P.C."/>
            <person name="Panaud O."/>
            <person name="Kellogg E.A."/>
            <person name="Brutnell T.P."/>
            <person name="Doust A.N."/>
            <person name="Tuskan G.A."/>
            <person name="Rokhsar D."/>
            <person name="Devos K.M."/>
        </authorList>
    </citation>
    <scope>NUCLEOTIDE SEQUENCE [LARGE SCALE GENOMIC DNA]</scope>
    <source>
        <strain evidence="2">Yugu1</strain>
    </source>
</reference>
<name>A0A368QD95_SETIT</name>
<dbReference type="CDD" id="cd01837">
    <property type="entry name" value="SGNH_plant_lipase_like"/>
    <property type="match status" value="1"/>
</dbReference>
<dbReference type="SUPFAM" id="SSF52266">
    <property type="entry name" value="SGNH hydrolase"/>
    <property type="match status" value="1"/>
</dbReference>
<accession>A0A368QD95</accession>
<dbReference type="GO" id="GO:0016788">
    <property type="term" value="F:hydrolase activity, acting on ester bonds"/>
    <property type="evidence" value="ECO:0007669"/>
    <property type="project" value="InterPro"/>
</dbReference>
<dbReference type="OrthoDB" id="1600564at2759"/>
<dbReference type="Pfam" id="PF00657">
    <property type="entry name" value="Lipase_GDSL"/>
    <property type="match status" value="1"/>
</dbReference>
<organism evidence="2">
    <name type="scientific">Setaria italica</name>
    <name type="common">Foxtail millet</name>
    <name type="synonym">Panicum italicum</name>
    <dbReference type="NCBI Taxonomy" id="4555"/>
    <lineage>
        <taxon>Eukaryota</taxon>
        <taxon>Viridiplantae</taxon>
        <taxon>Streptophyta</taxon>
        <taxon>Embryophyta</taxon>
        <taxon>Tracheophyta</taxon>
        <taxon>Spermatophyta</taxon>
        <taxon>Magnoliopsida</taxon>
        <taxon>Liliopsida</taxon>
        <taxon>Poales</taxon>
        <taxon>Poaceae</taxon>
        <taxon>PACMAD clade</taxon>
        <taxon>Panicoideae</taxon>
        <taxon>Panicodae</taxon>
        <taxon>Paniceae</taxon>
        <taxon>Cenchrinae</taxon>
        <taxon>Setaria</taxon>
    </lineage>
</organism>
<dbReference type="InterPro" id="IPR001087">
    <property type="entry name" value="GDSL"/>
</dbReference>
<comment type="similarity">
    <text evidence="1">Belongs to the 'GDSL' lipolytic enzyme family.</text>
</comment>
<evidence type="ECO:0000313" key="2">
    <source>
        <dbReference type="EMBL" id="RCV15794.1"/>
    </source>
</evidence>
<gene>
    <name evidence="2" type="ORF">SETIT_3G086600v2</name>
</gene>
<dbReference type="AlphaFoldDB" id="A0A368QD95"/>
<sequence>MMDPKPVDALAPKLEQPSKMFSQRHLHFLFQLLLVHPLLSPSAAAAAGKVSAIIVFGDSTVDSGNNDYILTIAKGDFPPYGRDFDGGIATGRFSNGRLVTDFISEAFGLPSSVPAYLDPSCTIDQLAMGVSFASGGTGLDDLTADISNVIHVRQQLEYFKEYKERLTVSKGESNANKIIADALYYFSIGNNDIGVNYFLLPQRRSQFSPPEYVALLTDIAGAAVREVYQLGGRRIQLTGILPVGCVPAMRTVNLHQPGQCMEEFNQFALLFNAELQKTASKLNSELTGATVVYSDMYSLVSSIIANPLKYGFENVAQGCCGTGIIEALFLCGLEEPLTCEDTDKYVFFDSVHPTERIYKMEASEMLNTSLAVFL</sequence>
<proteinExistence type="inferred from homology"/>